<feature type="region of interest" description="Disordered" evidence="2">
    <location>
        <begin position="1"/>
        <end position="27"/>
    </location>
</feature>
<dbReference type="InParanoid" id="A0A136IZT5"/>
<dbReference type="InterPro" id="IPR010610">
    <property type="entry name" value="EryCIII-like_C"/>
</dbReference>
<dbReference type="PANTHER" id="PTHR48050">
    <property type="entry name" value="STEROL 3-BETA-GLUCOSYLTRANSFERASE"/>
    <property type="match status" value="1"/>
</dbReference>
<accession>A0A136IZT5</accession>
<keyword evidence="6" id="KW-1185">Reference proteome</keyword>
<dbReference type="PANTHER" id="PTHR48050:SF13">
    <property type="entry name" value="STEROL 3-BETA-GLUCOSYLTRANSFERASE UGT80A2"/>
    <property type="match status" value="1"/>
</dbReference>
<dbReference type="SUPFAM" id="SSF53756">
    <property type="entry name" value="UDP-Glycosyltransferase/glycogen phosphorylase"/>
    <property type="match status" value="1"/>
</dbReference>
<evidence type="ECO:0000313" key="5">
    <source>
        <dbReference type="EMBL" id="KXJ90428.1"/>
    </source>
</evidence>
<evidence type="ECO:0000256" key="1">
    <source>
        <dbReference type="ARBA" id="ARBA00022679"/>
    </source>
</evidence>
<organism evidence="5 6">
    <name type="scientific">Microdochium bolleyi</name>
    <dbReference type="NCBI Taxonomy" id="196109"/>
    <lineage>
        <taxon>Eukaryota</taxon>
        <taxon>Fungi</taxon>
        <taxon>Dikarya</taxon>
        <taxon>Ascomycota</taxon>
        <taxon>Pezizomycotina</taxon>
        <taxon>Sordariomycetes</taxon>
        <taxon>Xylariomycetidae</taxon>
        <taxon>Xylariales</taxon>
        <taxon>Microdochiaceae</taxon>
        <taxon>Microdochium</taxon>
    </lineage>
</organism>
<reference evidence="6" key="1">
    <citation type="submission" date="2016-02" db="EMBL/GenBank/DDBJ databases">
        <title>Draft genome sequence of Microdochium bolleyi, a fungal endophyte of beachgrass.</title>
        <authorList>
            <consortium name="DOE Joint Genome Institute"/>
            <person name="David A.S."/>
            <person name="May G."/>
            <person name="Haridas S."/>
            <person name="Lim J."/>
            <person name="Wang M."/>
            <person name="Labutti K."/>
            <person name="Lipzen A."/>
            <person name="Barry K."/>
            <person name="Grigoriev I.V."/>
        </authorList>
    </citation>
    <scope>NUCLEOTIDE SEQUENCE [LARGE SCALE GENOMIC DNA]</scope>
    <source>
        <strain evidence="6">J235TASD1</strain>
    </source>
</reference>
<proteinExistence type="predicted"/>
<dbReference type="InterPro" id="IPR002213">
    <property type="entry name" value="UDP_glucos_trans"/>
</dbReference>
<keyword evidence="1 5" id="KW-0808">Transferase</keyword>
<gene>
    <name evidence="5" type="ORF">Micbo1qcDRAFT_148380</name>
</gene>
<dbReference type="Gene3D" id="3.40.50.2000">
    <property type="entry name" value="Glycogen Phosphorylase B"/>
    <property type="match status" value="2"/>
</dbReference>
<dbReference type="FunFam" id="3.40.50.2000:FF:000268">
    <property type="entry name" value="Glycosyltransferase family 1 protein"/>
    <property type="match status" value="1"/>
</dbReference>
<protein>
    <submittedName>
        <fullName evidence="5">Putative UDP-glucose,sterol transferase</fullName>
    </submittedName>
</protein>
<evidence type="ECO:0000259" key="3">
    <source>
        <dbReference type="Pfam" id="PF03033"/>
    </source>
</evidence>
<evidence type="ECO:0000259" key="4">
    <source>
        <dbReference type="Pfam" id="PF06722"/>
    </source>
</evidence>
<name>A0A136IZT5_9PEZI</name>
<feature type="domain" description="Erythromycin biosynthesis protein CIII-like C-terminal" evidence="4">
    <location>
        <begin position="417"/>
        <end position="529"/>
    </location>
</feature>
<evidence type="ECO:0000313" key="6">
    <source>
        <dbReference type="Proteomes" id="UP000070501"/>
    </source>
</evidence>
<evidence type="ECO:0000256" key="2">
    <source>
        <dbReference type="SAM" id="MobiDB-lite"/>
    </source>
</evidence>
<dbReference type="Proteomes" id="UP000070501">
    <property type="component" value="Unassembled WGS sequence"/>
</dbReference>
<feature type="domain" description="Glycosyltransferase family 28 N-terminal" evidence="3">
    <location>
        <begin position="91"/>
        <end position="157"/>
    </location>
</feature>
<dbReference type="Pfam" id="PF06722">
    <property type="entry name" value="EryCIII-like_C"/>
    <property type="match status" value="1"/>
</dbReference>
<dbReference type="FunFam" id="3.40.50.2000:FF:000009">
    <property type="entry name" value="Sterol 3-beta-glucosyltransferase UGT80A2"/>
    <property type="match status" value="1"/>
</dbReference>
<dbReference type="GO" id="GO:0016906">
    <property type="term" value="F:sterol 3-beta-glucosyltransferase activity"/>
    <property type="evidence" value="ECO:0007669"/>
    <property type="project" value="UniProtKB-ARBA"/>
</dbReference>
<dbReference type="InterPro" id="IPR004276">
    <property type="entry name" value="GlycoTrans_28_N"/>
</dbReference>
<dbReference type="CDD" id="cd03784">
    <property type="entry name" value="GT1_Gtf-like"/>
    <property type="match status" value="1"/>
</dbReference>
<dbReference type="EMBL" id="KQ964252">
    <property type="protein sequence ID" value="KXJ90428.1"/>
    <property type="molecule type" value="Genomic_DNA"/>
</dbReference>
<sequence>MSLHRVRSETPGHVTIGSGLTRTSTAVGSDGRTAIHFHRTPQELAARVGEFLAPYNPDALRKACASRRPSVTTALGDDNNEKPALGPRLNIAIHIVGSRGDVQPFIPIAQLLSSPPYNHRVRICTHPVFKDFVESKGIEFFSIGGDPEALMAYMVKNPGLLPSMESFKAGEVGKRRKEMAEILEGTWRSCIEPRRPAGGVVPGGRRPTASDITASDDLFVADAIIANPPSMGHIHCAEKLGIPLHMVFTMPWSPTRAFHHPLASMQYGQSEAGVANFMSFIVMELLTWQGLGDIINKFRAITLKLDPISPLWGNQLLTRLRVPYTYLWSESLIPKPEDWGTNINVAGFAFMKSPSSYTPPPDLAQFLASGPPPIYIGFGSIVVDDPEALTQMIFQAVEKAGVRAIVSRGWGKIGGDDIPDSIYMVGDCPHDWLFERVSCVVHHGGAGTTAAGIAAGCPTVVVPFFGDQPFWGQMIANAGAGPPPAPFKTLTADILAEKIEFALRPEAQEAARRVAENVAREDGAQTAVKDIQDRLTLANMSCDLCPDQVAVWEHKKTGAHLSTLAVLCLIDHEVIKVDSIKLLRHTHWYVYEGAESPILGGVVAFAYMFACIGYYTKCYADRLKAIQQSRKAPDPETAAFYNDKPSIFASGPGDAVAPRHMEKFAKKVASKSHFAATFVSMDHGGYEVSRDPVSAKPKRGRADLTARASGRYALNVGKSVLKFPGNFFYNVANGFRNFPSYLWHDIEPRRRDEVTGLRSGLKVSGKEFGVGVFDAVTGLVVLPYKGARRDGAKGLGKGVAQGLLGVPFNIFSAVYGLPGYTLKGVEKELHKRHMTQLKAEIIMIRLKQGSAVWRDASEQERGEVVARWRRLYPGKGE</sequence>
<feature type="compositionally biased region" description="Basic and acidic residues" evidence="2">
    <location>
        <begin position="1"/>
        <end position="10"/>
    </location>
</feature>
<dbReference type="AlphaFoldDB" id="A0A136IZT5"/>
<dbReference type="InterPro" id="IPR050426">
    <property type="entry name" value="Glycosyltransferase_28"/>
</dbReference>
<dbReference type="Pfam" id="PF03033">
    <property type="entry name" value="Glyco_transf_28"/>
    <property type="match status" value="1"/>
</dbReference>
<dbReference type="OrthoDB" id="5835829at2759"/>
<feature type="compositionally biased region" description="Polar residues" evidence="2">
    <location>
        <begin position="18"/>
        <end position="27"/>
    </location>
</feature>
<dbReference type="GO" id="GO:0005975">
    <property type="term" value="P:carbohydrate metabolic process"/>
    <property type="evidence" value="ECO:0007669"/>
    <property type="project" value="InterPro"/>
</dbReference>